<evidence type="ECO:0000256" key="1">
    <source>
        <dbReference type="ARBA" id="ARBA00004370"/>
    </source>
</evidence>
<dbReference type="Pfam" id="PF00069">
    <property type="entry name" value="Pkinase"/>
    <property type="match status" value="1"/>
</dbReference>
<dbReference type="SMART" id="SM00220">
    <property type="entry name" value="S_TKc"/>
    <property type="match status" value="1"/>
</dbReference>
<dbReference type="Proteomes" id="UP001227230">
    <property type="component" value="Chromosome 13"/>
</dbReference>
<dbReference type="InterPro" id="IPR001611">
    <property type="entry name" value="Leu-rich_rpt"/>
</dbReference>
<dbReference type="InterPro" id="IPR055414">
    <property type="entry name" value="LRR_R13L4/SHOC2-like"/>
</dbReference>
<evidence type="ECO:0000256" key="3">
    <source>
        <dbReference type="ARBA" id="ARBA00022614"/>
    </source>
</evidence>
<protein>
    <recommendedName>
        <fullName evidence="15">Protein kinase domain-containing protein</fullName>
    </recommendedName>
</protein>
<dbReference type="InterPro" id="IPR013210">
    <property type="entry name" value="LRR_N_plant-typ"/>
</dbReference>
<evidence type="ECO:0000256" key="5">
    <source>
        <dbReference type="ARBA" id="ARBA00022692"/>
    </source>
</evidence>
<proteinExistence type="inferred from homology"/>
<keyword evidence="7" id="KW-0677">Repeat</keyword>
<keyword evidence="9" id="KW-0418">Kinase</keyword>
<keyword evidence="3" id="KW-0433">Leucine-rich repeat</keyword>
<accession>A0ABY9D134</accession>
<evidence type="ECO:0000256" key="4">
    <source>
        <dbReference type="ARBA" id="ARBA00022679"/>
    </source>
</evidence>
<dbReference type="InterPro" id="IPR051809">
    <property type="entry name" value="Plant_receptor-like_S/T_kinase"/>
</dbReference>
<keyword evidence="11 14" id="KW-1133">Transmembrane helix</keyword>
<keyword evidence="8 13" id="KW-0547">Nucleotide-binding</keyword>
<evidence type="ECO:0000256" key="14">
    <source>
        <dbReference type="SAM" id="Phobius"/>
    </source>
</evidence>
<keyword evidence="17" id="KW-1185">Reference proteome</keyword>
<dbReference type="InterPro" id="IPR003591">
    <property type="entry name" value="Leu-rich_rpt_typical-subtyp"/>
</dbReference>
<evidence type="ECO:0000256" key="8">
    <source>
        <dbReference type="ARBA" id="ARBA00022741"/>
    </source>
</evidence>
<dbReference type="PANTHER" id="PTHR27008:SF596">
    <property type="entry name" value="OS02G0215500 PROTEIN"/>
    <property type="match status" value="1"/>
</dbReference>
<sequence length="1008" mass="109031">MELSCKDFAGILAIVFLFSVCRGLAAYALGGNETDQLALLEFKAKITDDPLGVLKSWNKSIHFCQWRGVKCGRRHQRVTMLDLQSQKLVGSISPHIGNLSFLRVLQLEENGFNHEIPPEIGHLRRLQMLFLSNNSLSGEIPANLSSCSKLMYIYVGWNRLVGKIPAELGSLSKLQYLFIHANSLSGGIPRSFGNLSSLERLSATQNNIVGTIPASLFQLITLTHVALNANGLSGTIPPSLSNLSSLIFFAVSFNHLHGNLPSNLGITLPNLQDLSLSGNRFTGSIPVSLSNASNLEYFSCNGNNLTGKVPSLEKLQRLHFFSVTSNNLGNGEIEDLGFLSSLTNVSNLEVLALNVNNFGGVLPESIGNWSTKLATLLLDGNKIGGSIPAGIGNLVSLERLEMWENQLSGILPSSLGNLENLIQLVLGRNYFQGKIPSSLGKCQNLLFLDLSLNNLSGTIPPQVVSLSSLSISLDISDNRLTGALPIEVGNLKNLGVLDVSNNMLSGGIPSSVGSCTSLEYLSMKGNFFQGSIPSSFSSLRGIRILDLSHNNLSGKIPEFLQDIHFQLVNLSYNDFEGILPTEGVFKNVSATSIMGNSKLCGGIPEFQLPKCNLQEPKKRGLSLALKIIIATVSGLLAITCVLSFLIFLWLRKKKGEPASSSSEKSLLKVSYQSLLRATDGFSSSNLIGVGSFGSVYKGILDHDGTAIAVKVLNLLRKGASKSFIAECEALRNIRHRNLVKVLTACSGVDYQGNDFKAVVYEFMVNGSLEQWLHPTPTTAEASAPPRKLNFLQRLNIAIDVACALDYLHHQCQTPIVHCDLKPSNVLLDTEMTGHVGDFGIAKFLPEAATRVPEIQSSSIGIRGTIGYAAPEYGMGSEVSTSGDVYSFGILLLEMFTGKRPTEDMFKDSLNIHNFVKTAVPERVAEIADPVLLQEGVEMDNTTSQRRMASSHDAQECLISIFGIGLACSAELPRERKNITDAAAELNSVRDIFLGTGLHIRDDRQVGAV</sequence>
<dbReference type="PROSITE" id="PS00108">
    <property type="entry name" value="PROTEIN_KINASE_ST"/>
    <property type="match status" value="1"/>
</dbReference>
<keyword evidence="12 14" id="KW-0472">Membrane</keyword>
<dbReference type="InterPro" id="IPR011009">
    <property type="entry name" value="Kinase-like_dom_sf"/>
</dbReference>
<keyword evidence="4" id="KW-0808">Transferase</keyword>
<dbReference type="Pfam" id="PF08263">
    <property type="entry name" value="LRRNT_2"/>
    <property type="match status" value="1"/>
</dbReference>
<dbReference type="Pfam" id="PF23598">
    <property type="entry name" value="LRR_14"/>
    <property type="match status" value="1"/>
</dbReference>
<evidence type="ECO:0000313" key="16">
    <source>
        <dbReference type="EMBL" id="WKA00601.1"/>
    </source>
</evidence>
<keyword evidence="6" id="KW-0732">Signal</keyword>
<keyword evidence="10 13" id="KW-0067">ATP-binding</keyword>
<dbReference type="InterPro" id="IPR032675">
    <property type="entry name" value="LRR_dom_sf"/>
</dbReference>
<dbReference type="PROSITE" id="PS00107">
    <property type="entry name" value="PROTEIN_KINASE_ATP"/>
    <property type="match status" value="1"/>
</dbReference>
<dbReference type="InterPro" id="IPR017441">
    <property type="entry name" value="Protein_kinase_ATP_BS"/>
</dbReference>
<evidence type="ECO:0000256" key="2">
    <source>
        <dbReference type="ARBA" id="ARBA00008684"/>
    </source>
</evidence>
<feature type="transmembrane region" description="Helical" evidence="14">
    <location>
        <begin position="623"/>
        <end position="650"/>
    </location>
</feature>
<dbReference type="PANTHER" id="PTHR27008">
    <property type="entry name" value="OS04G0122200 PROTEIN"/>
    <property type="match status" value="1"/>
</dbReference>
<evidence type="ECO:0000256" key="7">
    <source>
        <dbReference type="ARBA" id="ARBA00022737"/>
    </source>
</evidence>
<comment type="subcellular location">
    <subcellularLocation>
        <location evidence="1">Membrane</location>
    </subcellularLocation>
</comment>
<feature type="domain" description="Protein kinase" evidence="15">
    <location>
        <begin position="681"/>
        <end position="993"/>
    </location>
</feature>
<organism evidence="16 17">
    <name type="scientific">Vitis vinifera</name>
    <name type="common">Grape</name>
    <dbReference type="NCBI Taxonomy" id="29760"/>
    <lineage>
        <taxon>Eukaryota</taxon>
        <taxon>Viridiplantae</taxon>
        <taxon>Streptophyta</taxon>
        <taxon>Embryophyta</taxon>
        <taxon>Tracheophyta</taxon>
        <taxon>Spermatophyta</taxon>
        <taxon>Magnoliopsida</taxon>
        <taxon>eudicotyledons</taxon>
        <taxon>Gunneridae</taxon>
        <taxon>Pentapetalae</taxon>
        <taxon>rosids</taxon>
        <taxon>Vitales</taxon>
        <taxon>Vitaceae</taxon>
        <taxon>Viteae</taxon>
        <taxon>Vitis</taxon>
    </lineage>
</organism>
<dbReference type="Gene3D" id="1.10.510.10">
    <property type="entry name" value="Transferase(Phosphotransferase) domain 1"/>
    <property type="match status" value="1"/>
</dbReference>
<dbReference type="PROSITE" id="PS50011">
    <property type="entry name" value="PROTEIN_KINASE_DOM"/>
    <property type="match status" value="1"/>
</dbReference>
<evidence type="ECO:0000256" key="13">
    <source>
        <dbReference type="PROSITE-ProRule" id="PRU10141"/>
    </source>
</evidence>
<evidence type="ECO:0000259" key="15">
    <source>
        <dbReference type="PROSITE" id="PS50011"/>
    </source>
</evidence>
<evidence type="ECO:0000256" key="12">
    <source>
        <dbReference type="ARBA" id="ARBA00023136"/>
    </source>
</evidence>
<dbReference type="EMBL" id="CP126660">
    <property type="protein sequence ID" value="WKA00601.1"/>
    <property type="molecule type" value="Genomic_DNA"/>
</dbReference>
<evidence type="ECO:0000256" key="9">
    <source>
        <dbReference type="ARBA" id="ARBA00022777"/>
    </source>
</evidence>
<dbReference type="Gene3D" id="3.80.10.10">
    <property type="entry name" value="Ribonuclease Inhibitor"/>
    <property type="match status" value="4"/>
</dbReference>
<dbReference type="SMART" id="SM00369">
    <property type="entry name" value="LRR_TYP"/>
    <property type="match status" value="10"/>
</dbReference>
<dbReference type="InterPro" id="IPR000719">
    <property type="entry name" value="Prot_kinase_dom"/>
</dbReference>
<dbReference type="InterPro" id="IPR008271">
    <property type="entry name" value="Ser/Thr_kinase_AS"/>
</dbReference>
<comment type="similarity">
    <text evidence="2">Belongs to the protein kinase superfamily. Ser/Thr protein kinase family.</text>
</comment>
<dbReference type="Gene3D" id="3.30.200.20">
    <property type="entry name" value="Phosphorylase Kinase, domain 1"/>
    <property type="match status" value="1"/>
</dbReference>
<name>A0ABY9D134_VITVI</name>
<dbReference type="SMART" id="SM00365">
    <property type="entry name" value="LRR_SD22"/>
    <property type="match status" value="5"/>
</dbReference>
<reference evidence="16 17" key="1">
    <citation type="journal article" date="2023" name="Hortic Res">
        <title>The complete reference genome for grapevine (Vitis vinifera L.) genetics and breeding.</title>
        <authorList>
            <person name="Shi X."/>
            <person name="Cao S."/>
            <person name="Wang X."/>
            <person name="Huang S."/>
            <person name="Wang Y."/>
            <person name="Liu Z."/>
            <person name="Liu W."/>
            <person name="Leng X."/>
            <person name="Peng Y."/>
            <person name="Wang N."/>
            <person name="Wang Y."/>
            <person name="Ma Z."/>
            <person name="Xu X."/>
            <person name="Zhang F."/>
            <person name="Xue H."/>
            <person name="Zhong H."/>
            <person name="Wang Y."/>
            <person name="Zhang K."/>
            <person name="Velt A."/>
            <person name="Avia K."/>
            <person name="Holtgrawe D."/>
            <person name="Grimplet J."/>
            <person name="Matus J.T."/>
            <person name="Ware D."/>
            <person name="Wu X."/>
            <person name="Wang H."/>
            <person name="Liu C."/>
            <person name="Fang Y."/>
            <person name="Rustenholz C."/>
            <person name="Cheng Z."/>
            <person name="Xiao H."/>
            <person name="Zhou Y."/>
        </authorList>
    </citation>
    <scope>NUCLEOTIDE SEQUENCE [LARGE SCALE GENOMIC DNA]</scope>
    <source>
        <strain evidence="17">cv. Pinot noir / PN40024</strain>
        <tissue evidence="16">Leaf</tissue>
    </source>
</reference>
<dbReference type="SUPFAM" id="SSF56112">
    <property type="entry name" value="Protein kinase-like (PK-like)"/>
    <property type="match status" value="1"/>
</dbReference>
<evidence type="ECO:0000256" key="10">
    <source>
        <dbReference type="ARBA" id="ARBA00022840"/>
    </source>
</evidence>
<evidence type="ECO:0000256" key="6">
    <source>
        <dbReference type="ARBA" id="ARBA00022729"/>
    </source>
</evidence>
<keyword evidence="5 14" id="KW-0812">Transmembrane</keyword>
<gene>
    <name evidence="16" type="ORF">VitviT2T_018941</name>
</gene>
<feature type="binding site" evidence="13">
    <location>
        <position position="710"/>
    </location>
    <ligand>
        <name>ATP</name>
        <dbReference type="ChEBI" id="CHEBI:30616"/>
    </ligand>
</feature>
<evidence type="ECO:0000313" key="17">
    <source>
        <dbReference type="Proteomes" id="UP001227230"/>
    </source>
</evidence>
<evidence type="ECO:0000256" key="11">
    <source>
        <dbReference type="ARBA" id="ARBA00022989"/>
    </source>
</evidence>
<dbReference type="SUPFAM" id="SSF52058">
    <property type="entry name" value="L domain-like"/>
    <property type="match status" value="2"/>
</dbReference>
<dbReference type="Pfam" id="PF00560">
    <property type="entry name" value="LRR_1"/>
    <property type="match status" value="6"/>
</dbReference>